<name>A0ACB8SQL4_9AGAM</name>
<sequence>MRSPFAPPNIFGDNSQSLDPDTVDDQTHIANTDTDMQDLDAGPHTGNRLNTRAGKSAVTSDVSDEDSDDDYKSLPPSRDELDDASVPGGSATPLARSSPQPPAVPKDLSKVVKGMYRFLDLINEEGNGGLVDKIIIAQDSLREFINTLSPGAYGSLTKVDFKALDRLMIKPTGVYGSKEELVRFLRSIGSVDETIARRLLFPIGDYSSTSTPGLRSGLYIVRSLLPMAADEQVYVLFWPEETTWDDSAIPAVSRNRVTFMRYLTKICDQVVSLISAEHSEALVWHDGEDEDDVSMDIENDESDRLYTFEVAKTNEQEESVTAREGFSVASQIITRRQPVNECNADPAVFTPTLLRGEKIQGIITPVFIPSETIKEFFWNTEITSYMMEEYLKESLLLSEGLDDSSLSNLLKLSLERRFPRESATWKAEKDSIARKSKGDLQTMEATITERLKTQFGQLTADLREAVVDKVLKIFPSLQRQRLSKLATIEQDPASSDGAAGQDRLPHIERLSHLWGLYPDLDNLFSGVIREANFAAINGRDFRASKEKLIIVQRLLLTHKDLGSSQRRALIDTIMMEGSVSNISQLLTGPAKESERKGGFLRPLWALVVGSDMPKVDCDNIIKEAKELALKTPDPKFLSSLKGINDDDLKTAVFNAEDEAYNVLSTAIDQQAKKLANKVRTIQEEDCKRQVRLEVANDEAKAQSVARVAFIRNVNSHARTESKTYFYIDHLELVKRGYSTPVSYQLTGRRESPQTPEIECQIYILNLSTDDAHSLQLDSSFVPTPRIDKRLGRSFRIPVQTSIKYAQLLEHERILLVLVEGDTMKIYLSSLTALDVAIKGKKFVKLVHLDRTGPDFVVAFDESTRLLAICAPIKLQLHIFVFDESFRSLQSQGSAVHLVNWYNPGTTVVHACFVSGSEEILIVDSSAHARIFSLITMQFRPASVQLQQIPDAVYSSPDASCLLVLQSEDAGPRLIAYHWSTFGSTEGTAIAAPDFPVDGAVLTSMVNRNIVHLIGLDVPSHRCQSIALDITRKVTEFMFKEKGGRNSSAEGSRQTVHNCLIDCHGDVWRRFPVLAAVGRRAITSSSERRRKALMFVTQDRLRPFESYFSDMISTFEKTTRKPTGQELSAIQVSAVDFGEFESRVVSNTNWDISRFRAGEWLVDMLCLIPIHIAVCKDNRFVPLKDGVSSAALERSLLGAEVNRIVDSLSFGWYESIFQSYLARKPVKVVSSMGEQSVGKSFALNHLVDTSFAGSAMRTTEGVWMSVTPTDDTLIVALDFEGVHSLERSAQEDTLLVLFNTAISNLVLFRNNFALSRDITDLFQSFQASSTVLDPAANPSLFQSTLIIIIKDVVDSDKAEVTREFSLKFQRIVHEEQDSNFISRLHAGKLNIIPWPVIESKEFYRLFPTLKKRLDQQKLTHHAAGEFLHTLKTLMAKLKANDWGALSQTMAAHRAKSLLALLPVALETGFSEVEPESEPLKNMDTDTVIDIPDTSALFFITGVGLHPDLHERRLAALRRSWDQHPSRQLVPDAEWSADLVLYLHKLVDMRIEHVREWLNSNLSRFQASHASIEEVRRTLRFLLNRLL</sequence>
<evidence type="ECO:0000313" key="2">
    <source>
        <dbReference type="Proteomes" id="UP000814140"/>
    </source>
</evidence>
<accession>A0ACB8SQL4</accession>
<keyword evidence="2" id="KW-1185">Reference proteome</keyword>
<dbReference type="EMBL" id="MU277234">
    <property type="protein sequence ID" value="KAI0058488.1"/>
    <property type="molecule type" value="Genomic_DNA"/>
</dbReference>
<organism evidence="1 2">
    <name type="scientific">Artomyces pyxidatus</name>
    <dbReference type="NCBI Taxonomy" id="48021"/>
    <lineage>
        <taxon>Eukaryota</taxon>
        <taxon>Fungi</taxon>
        <taxon>Dikarya</taxon>
        <taxon>Basidiomycota</taxon>
        <taxon>Agaricomycotina</taxon>
        <taxon>Agaricomycetes</taxon>
        <taxon>Russulales</taxon>
        <taxon>Auriscalpiaceae</taxon>
        <taxon>Artomyces</taxon>
    </lineage>
</organism>
<reference evidence="1" key="2">
    <citation type="journal article" date="2022" name="New Phytol.">
        <title>Evolutionary transition to the ectomycorrhizal habit in the genomes of a hyperdiverse lineage of mushroom-forming fungi.</title>
        <authorList>
            <person name="Looney B."/>
            <person name="Miyauchi S."/>
            <person name="Morin E."/>
            <person name="Drula E."/>
            <person name="Courty P.E."/>
            <person name="Kohler A."/>
            <person name="Kuo A."/>
            <person name="LaButti K."/>
            <person name="Pangilinan J."/>
            <person name="Lipzen A."/>
            <person name="Riley R."/>
            <person name="Andreopoulos W."/>
            <person name="He G."/>
            <person name="Johnson J."/>
            <person name="Nolan M."/>
            <person name="Tritt A."/>
            <person name="Barry K.W."/>
            <person name="Grigoriev I.V."/>
            <person name="Nagy L.G."/>
            <person name="Hibbett D."/>
            <person name="Henrissat B."/>
            <person name="Matheny P.B."/>
            <person name="Labbe J."/>
            <person name="Martin F.M."/>
        </authorList>
    </citation>
    <scope>NUCLEOTIDE SEQUENCE</scope>
    <source>
        <strain evidence="1">HHB10654</strain>
    </source>
</reference>
<gene>
    <name evidence="1" type="ORF">BV25DRAFT_1220269</name>
</gene>
<protein>
    <submittedName>
        <fullName evidence="1">Uncharacterized protein</fullName>
    </submittedName>
</protein>
<reference evidence="1" key="1">
    <citation type="submission" date="2021-03" db="EMBL/GenBank/DDBJ databases">
        <authorList>
            <consortium name="DOE Joint Genome Institute"/>
            <person name="Ahrendt S."/>
            <person name="Looney B.P."/>
            <person name="Miyauchi S."/>
            <person name="Morin E."/>
            <person name="Drula E."/>
            <person name="Courty P.E."/>
            <person name="Chicoki N."/>
            <person name="Fauchery L."/>
            <person name="Kohler A."/>
            <person name="Kuo A."/>
            <person name="Labutti K."/>
            <person name="Pangilinan J."/>
            <person name="Lipzen A."/>
            <person name="Riley R."/>
            <person name="Andreopoulos W."/>
            <person name="He G."/>
            <person name="Johnson J."/>
            <person name="Barry K.W."/>
            <person name="Grigoriev I.V."/>
            <person name="Nagy L."/>
            <person name="Hibbett D."/>
            <person name="Henrissat B."/>
            <person name="Matheny P.B."/>
            <person name="Labbe J."/>
            <person name="Martin F."/>
        </authorList>
    </citation>
    <scope>NUCLEOTIDE SEQUENCE</scope>
    <source>
        <strain evidence="1">HHB10654</strain>
    </source>
</reference>
<evidence type="ECO:0000313" key="1">
    <source>
        <dbReference type="EMBL" id="KAI0058488.1"/>
    </source>
</evidence>
<comment type="caution">
    <text evidence="1">The sequence shown here is derived from an EMBL/GenBank/DDBJ whole genome shotgun (WGS) entry which is preliminary data.</text>
</comment>
<dbReference type="Proteomes" id="UP000814140">
    <property type="component" value="Unassembled WGS sequence"/>
</dbReference>
<proteinExistence type="predicted"/>